<dbReference type="RefSeq" id="WP_169346444.1">
    <property type="nucleotide sequence ID" value="NZ_JABBJJ010000089.1"/>
</dbReference>
<keyword evidence="2" id="KW-1185">Reference proteome</keyword>
<evidence type="ECO:0000313" key="2">
    <source>
        <dbReference type="Proteomes" id="UP000518300"/>
    </source>
</evidence>
<accession>A0A848LDJ6</accession>
<comment type="caution">
    <text evidence="1">The sequence shown here is derived from an EMBL/GenBank/DDBJ whole genome shotgun (WGS) entry which is preliminary data.</text>
</comment>
<name>A0A848LDJ6_9BACT</name>
<dbReference type="Proteomes" id="UP000518300">
    <property type="component" value="Unassembled WGS sequence"/>
</dbReference>
<protein>
    <submittedName>
        <fullName evidence="1">Uncharacterized protein</fullName>
    </submittedName>
</protein>
<evidence type="ECO:0000313" key="1">
    <source>
        <dbReference type="EMBL" id="NMO17160.1"/>
    </source>
</evidence>
<reference evidence="1 2" key="1">
    <citation type="submission" date="2020-04" db="EMBL/GenBank/DDBJ databases">
        <title>Draft genome of Pyxidicoccus fallax type strain.</title>
        <authorList>
            <person name="Whitworth D.E."/>
        </authorList>
    </citation>
    <scope>NUCLEOTIDE SEQUENCE [LARGE SCALE GENOMIC DNA]</scope>
    <source>
        <strain evidence="1 2">DSM 14698</strain>
    </source>
</reference>
<sequence length="82" mass="8475">MAEATDVKRLELSIKHLDNTLAATSDPTVCVVTCVTVCIVSCITNCITNCITTCINECTCGPCSYSGSAPHSGSGRFSQLGG</sequence>
<proteinExistence type="predicted"/>
<dbReference type="EMBL" id="JABBJJ010000089">
    <property type="protein sequence ID" value="NMO17160.1"/>
    <property type="molecule type" value="Genomic_DNA"/>
</dbReference>
<organism evidence="1 2">
    <name type="scientific">Pyxidicoccus fallax</name>
    <dbReference type="NCBI Taxonomy" id="394095"/>
    <lineage>
        <taxon>Bacteria</taxon>
        <taxon>Pseudomonadati</taxon>
        <taxon>Myxococcota</taxon>
        <taxon>Myxococcia</taxon>
        <taxon>Myxococcales</taxon>
        <taxon>Cystobacterineae</taxon>
        <taxon>Myxococcaceae</taxon>
        <taxon>Pyxidicoccus</taxon>
    </lineage>
</organism>
<dbReference type="AlphaFoldDB" id="A0A848LDJ6"/>
<gene>
    <name evidence="1" type="ORF">HG543_20175</name>
</gene>